<protein>
    <submittedName>
        <fullName evidence="2">Uncharacterized protein</fullName>
    </submittedName>
</protein>
<accession>A0ABP1S1W9</accession>
<evidence type="ECO:0000256" key="1">
    <source>
        <dbReference type="SAM" id="MobiDB-lite"/>
    </source>
</evidence>
<name>A0ABP1S1W9_9HEXA</name>
<dbReference type="EMBL" id="CAXLJM020000146">
    <property type="protein sequence ID" value="CAL8141307.1"/>
    <property type="molecule type" value="Genomic_DNA"/>
</dbReference>
<feature type="region of interest" description="Disordered" evidence="1">
    <location>
        <begin position="1"/>
        <end position="68"/>
    </location>
</feature>
<evidence type="ECO:0000313" key="2">
    <source>
        <dbReference type="EMBL" id="CAL8141307.1"/>
    </source>
</evidence>
<feature type="compositionally biased region" description="Low complexity" evidence="1">
    <location>
        <begin position="8"/>
        <end position="19"/>
    </location>
</feature>
<organism evidence="2 3">
    <name type="scientific">Orchesella dallaii</name>
    <dbReference type="NCBI Taxonomy" id="48710"/>
    <lineage>
        <taxon>Eukaryota</taxon>
        <taxon>Metazoa</taxon>
        <taxon>Ecdysozoa</taxon>
        <taxon>Arthropoda</taxon>
        <taxon>Hexapoda</taxon>
        <taxon>Collembola</taxon>
        <taxon>Entomobryomorpha</taxon>
        <taxon>Entomobryoidea</taxon>
        <taxon>Orchesellidae</taxon>
        <taxon>Orchesellinae</taxon>
        <taxon>Orchesella</taxon>
    </lineage>
</organism>
<feature type="region of interest" description="Disordered" evidence="1">
    <location>
        <begin position="355"/>
        <end position="402"/>
    </location>
</feature>
<sequence length="402" mass="44872">MNSPRKPASVSANASTSSTPRSAFGFKANVKLPSTSATSTPRRQPTKSEIPEAKQAAINVPPPPLLKKSVDTFSDEDDVTGATSGLRNYRGGGDFITLPLECLSKAEIKESIKHAKLMPYGFRDEEEENTGEEAEDQMNTVFGPDRARFNVWKGQNYDLHVLGDFKSDFDKRVKAFQKPDMGSILLDPFCRDEDGLKEEPARADGFIVWKSRAKNWDYKTVGVAKIPKKRIEYKNQPYQDTGSSAGDDITTSDESDSDAESCRSTISIEDPEIKEYIKTQKKKRKQGLNVSGETIYYDEDFQIIRNLHRDSYSMTNYGTMPDEKCIGKAHIFYPEMTLAEKNMLQPIIELERDGKNILPKKKSSKTVSAKPPPTKGKQTETFSAGKKSTSSKESGDFVAQKL</sequence>
<feature type="compositionally biased region" description="Polar residues" evidence="1">
    <location>
        <begin position="32"/>
        <end position="43"/>
    </location>
</feature>
<feature type="compositionally biased region" description="Polar residues" evidence="1">
    <location>
        <begin position="379"/>
        <end position="392"/>
    </location>
</feature>
<feature type="region of interest" description="Disordered" evidence="1">
    <location>
        <begin position="235"/>
        <end position="265"/>
    </location>
</feature>
<feature type="compositionally biased region" description="Acidic residues" evidence="1">
    <location>
        <begin position="250"/>
        <end position="259"/>
    </location>
</feature>
<gene>
    <name evidence="2" type="ORF">ODALV1_LOCUS28660</name>
</gene>
<evidence type="ECO:0000313" key="3">
    <source>
        <dbReference type="Proteomes" id="UP001642540"/>
    </source>
</evidence>
<keyword evidence="3" id="KW-1185">Reference proteome</keyword>
<comment type="caution">
    <text evidence="2">The sequence shown here is derived from an EMBL/GenBank/DDBJ whole genome shotgun (WGS) entry which is preliminary data.</text>
</comment>
<reference evidence="2 3" key="1">
    <citation type="submission" date="2024-08" db="EMBL/GenBank/DDBJ databases">
        <authorList>
            <person name="Cucini C."/>
            <person name="Frati F."/>
        </authorList>
    </citation>
    <scope>NUCLEOTIDE SEQUENCE [LARGE SCALE GENOMIC DNA]</scope>
</reference>
<proteinExistence type="predicted"/>
<dbReference type="Proteomes" id="UP001642540">
    <property type="component" value="Unassembled WGS sequence"/>
</dbReference>